<organism evidence="6 7">
    <name type="scientific">Halomonas alkalicola</name>
    <dbReference type="NCBI Taxonomy" id="1930622"/>
    <lineage>
        <taxon>Bacteria</taxon>
        <taxon>Pseudomonadati</taxon>
        <taxon>Pseudomonadota</taxon>
        <taxon>Gammaproteobacteria</taxon>
        <taxon>Oceanospirillales</taxon>
        <taxon>Halomonadaceae</taxon>
        <taxon>Halomonas</taxon>
    </lineage>
</organism>
<evidence type="ECO:0000313" key="7">
    <source>
        <dbReference type="Proteomes" id="UP001235344"/>
    </source>
</evidence>
<dbReference type="EMBL" id="CP131913">
    <property type="protein sequence ID" value="WLI72841.1"/>
    <property type="molecule type" value="Genomic_DNA"/>
</dbReference>
<dbReference type="Gene3D" id="3.40.190.10">
    <property type="entry name" value="Periplasmic binding protein-like II"/>
    <property type="match status" value="2"/>
</dbReference>
<comment type="similarity">
    <text evidence="2">Belongs to the bacterial solute-binding protein 1 family.</text>
</comment>
<dbReference type="Proteomes" id="UP001235344">
    <property type="component" value="Chromosome"/>
</dbReference>
<dbReference type="RefSeq" id="WP_302139309.1">
    <property type="nucleotide sequence ID" value="NZ_CP130143.1"/>
</dbReference>
<dbReference type="PANTHER" id="PTHR43649:SF34">
    <property type="entry name" value="ABC TRANSPORTER PERIPLASMIC-BINDING PROTEIN YCJN-RELATED"/>
    <property type="match status" value="1"/>
</dbReference>
<evidence type="ECO:0000256" key="1">
    <source>
        <dbReference type="ARBA" id="ARBA00004418"/>
    </source>
</evidence>
<keyword evidence="7" id="KW-1185">Reference proteome</keyword>
<dbReference type="Pfam" id="PF01547">
    <property type="entry name" value="SBP_bac_1"/>
    <property type="match status" value="1"/>
</dbReference>
<evidence type="ECO:0000256" key="5">
    <source>
        <dbReference type="SAM" id="SignalP"/>
    </source>
</evidence>
<dbReference type="InterPro" id="IPR006059">
    <property type="entry name" value="SBP"/>
</dbReference>
<dbReference type="SUPFAM" id="SSF53850">
    <property type="entry name" value="Periplasmic binding protein-like II"/>
    <property type="match status" value="1"/>
</dbReference>
<accession>A0ABY9H2Z5</accession>
<feature type="chain" id="PRO_5046369871" evidence="5">
    <location>
        <begin position="26"/>
        <end position="423"/>
    </location>
</feature>
<gene>
    <name evidence="6" type="ORF">B6N23_13905</name>
</gene>
<sequence length="423" mass="45362">MLKTPLITALALGTATLATTGQAQAADLTISCGAVGAELTLCEEGVRAWEEATGHRVDIVSTPNSSTERLSLYQQILSANSRDIDVFQIDVIWPGLLANHLLDLREALGDEAGEGHFEAIVENNTVDGRLVAMPWFTDAGVLYYRADLLEQHGHEPPETWEQLTEIAREIQAAEREAGNSRMHGFVFQGRAYEGLTVNALEWVASHGGGSVVEPDGEISINNAQAAAALDLAASWVGEIAPSGVLNYTEEEARGVFQGGNAVFMRNWPYAWALSQSDGSEVRGKVGVTQLPAGGDGTSAAGLGGWNLAVSRYSENPELAADLVAFLTGHEEQKRRAIAGAYNPTLAALYEDEEVLEAVPFFGELYDTFVNAVARPSAVTGDAYGRVSNAFFSAAHDVLSGSRSGEQAVADLERELSRVKRRNW</sequence>
<evidence type="ECO:0000256" key="2">
    <source>
        <dbReference type="ARBA" id="ARBA00008520"/>
    </source>
</evidence>
<dbReference type="CDD" id="cd14750">
    <property type="entry name" value="PBP2_TMBP"/>
    <property type="match status" value="1"/>
</dbReference>
<keyword evidence="4 5" id="KW-0732">Signal</keyword>
<reference evidence="6 7" key="1">
    <citation type="submission" date="2023-08" db="EMBL/GenBank/DDBJ databases">
        <title>Transcriptome Analysis of Halomonas alkalicola CICC 11012s to Identify the Genes Involved in Alkaline Tolerances.</title>
        <authorList>
            <person name="Zhai L."/>
        </authorList>
    </citation>
    <scope>NUCLEOTIDE SEQUENCE [LARGE SCALE GENOMIC DNA]</scope>
    <source>
        <strain evidence="6 7">CICC 11012s</strain>
    </source>
</reference>
<keyword evidence="3" id="KW-0813">Transport</keyword>
<feature type="signal peptide" evidence="5">
    <location>
        <begin position="1"/>
        <end position="25"/>
    </location>
</feature>
<protein>
    <submittedName>
        <fullName evidence="6">ABC transporter substrate-binding protein</fullName>
    </submittedName>
</protein>
<evidence type="ECO:0000313" key="6">
    <source>
        <dbReference type="EMBL" id="WLI72841.1"/>
    </source>
</evidence>
<proteinExistence type="inferred from homology"/>
<name>A0ABY9H2Z5_9GAMM</name>
<comment type="subcellular location">
    <subcellularLocation>
        <location evidence="1">Periplasm</location>
    </subcellularLocation>
</comment>
<evidence type="ECO:0000256" key="3">
    <source>
        <dbReference type="ARBA" id="ARBA00022448"/>
    </source>
</evidence>
<dbReference type="PANTHER" id="PTHR43649">
    <property type="entry name" value="ARABINOSE-BINDING PROTEIN-RELATED"/>
    <property type="match status" value="1"/>
</dbReference>
<dbReference type="InterPro" id="IPR050490">
    <property type="entry name" value="Bact_solute-bd_prot1"/>
</dbReference>
<evidence type="ECO:0000256" key="4">
    <source>
        <dbReference type="ARBA" id="ARBA00022729"/>
    </source>
</evidence>